<dbReference type="InterPro" id="IPR050413">
    <property type="entry name" value="TCR_beta_variable"/>
</dbReference>
<dbReference type="SMART" id="SM00409">
    <property type="entry name" value="IG"/>
    <property type="match status" value="1"/>
</dbReference>
<evidence type="ECO:0000256" key="2">
    <source>
        <dbReference type="ARBA" id="ARBA00022859"/>
    </source>
</evidence>
<evidence type="ECO:0000313" key="4">
    <source>
        <dbReference type="Ensembl" id="ENSPNYP00000014127.1"/>
    </source>
</evidence>
<evidence type="ECO:0000259" key="3">
    <source>
        <dbReference type="PROSITE" id="PS50835"/>
    </source>
</evidence>
<reference evidence="4" key="1">
    <citation type="submission" date="2023-09" db="UniProtKB">
        <authorList>
            <consortium name="Ensembl"/>
        </authorList>
    </citation>
    <scope>IDENTIFICATION</scope>
</reference>
<dbReference type="InterPro" id="IPR007110">
    <property type="entry name" value="Ig-like_dom"/>
</dbReference>
<dbReference type="InterPro" id="IPR003599">
    <property type="entry name" value="Ig_sub"/>
</dbReference>
<keyword evidence="2" id="KW-0391">Immunity</keyword>
<dbReference type="GeneTree" id="ENSGT00730000111153"/>
<dbReference type="GO" id="GO:0005886">
    <property type="term" value="C:plasma membrane"/>
    <property type="evidence" value="ECO:0007669"/>
    <property type="project" value="TreeGrafter"/>
</dbReference>
<dbReference type="Ensembl" id="ENSPNYT00000014480.1">
    <property type="protein sequence ID" value="ENSPNYP00000014127.1"/>
    <property type="gene ID" value="ENSPNYG00000010727.1"/>
</dbReference>
<feature type="domain" description="Ig-like" evidence="3">
    <location>
        <begin position="44"/>
        <end position="139"/>
    </location>
</feature>
<organism evidence="4">
    <name type="scientific">Pundamilia nyererei</name>
    <dbReference type="NCBI Taxonomy" id="303518"/>
    <lineage>
        <taxon>Eukaryota</taxon>
        <taxon>Metazoa</taxon>
        <taxon>Chordata</taxon>
        <taxon>Craniata</taxon>
        <taxon>Vertebrata</taxon>
        <taxon>Euteleostomi</taxon>
        <taxon>Actinopterygii</taxon>
        <taxon>Neopterygii</taxon>
        <taxon>Teleostei</taxon>
        <taxon>Neoteleostei</taxon>
        <taxon>Acanthomorphata</taxon>
        <taxon>Ovalentaria</taxon>
        <taxon>Cichlomorphae</taxon>
        <taxon>Cichliformes</taxon>
        <taxon>Cichlidae</taxon>
        <taxon>African cichlids</taxon>
        <taxon>Pseudocrenilabrinae</taxon>
        <taxon>Haplochromini</taxon>
        <taxon>Pundamilia</taxon>
    </lineage>
</organism>
<dbReference type="SMART" id="SM00406">
    <property type="entry name" value="IGv"/>
    <property type="match status" value="1"/>
</dbReference>
<proteinExistence type="predicted"/>
<dbReference type="PANTHER" id="PTHR23268">
    <property type="entry name" value="T-CELL RECEPTOR BETA CHAIN"/>
    <property type="match status" value="1"/>
</dbReference>
<accession>A0A3B4FU97</accession>
<keyword evidence="1" id="KW-0732">Signal</keyword>
<protein>
    <recommendedName>
        <fullName evidence="3">Ig-like domain-containing protein</fullName>
    </recommendedName>
</protein>
<dbReference type="InterPro" id="IPR013106">
    <property type="entry name" value="Ig_V-set"/>
</dbReference>
<dbReference type="SUPFAM" id="SSF48726">
    <property type="entry name" value="Immunoglobulin"/>
    <property type="match status" value="1"/>
</dbReference>
<dbReference type="AlphaFoldDB" id="A0A3B4FU97"/>
<evidence type="ECO:0000256" key="1">
    <source>
        <dbReference type="ARBA" id="ARBA00022729"/>
    </source>
</evidence>
<dbReference type="GO" id="GO:0007166">
    <property type="term" value="P:cell surface receptor signaling pathway"/>
    <property type="evidence" value="ECO:0007669"/>
    <property type="project" value="TreeGrafter"/>
</dbReference>
<sequence length="139" mass="15885">MCTVCRIQLNRSQGDLCWINLRDSSQSHVDGSDVTQTPILWKYQGDSATMSCNHTKGDLYFQMYWYRQLPGETMKLIVFTTRGKKDDDQDFGEFSKEKFSVTKPTADKGTFTVKNLQPNDKGLYFCAVSQHSDTDEAES</sequence>
<dbReference type="InterPro" id="IPR013783">
    <property type="entry name" value="Ig-like_fold"/>
</dbReference>
<dbReference type="GO" id="GO:0002376">
    <property type="term" value="P:immune system process"/>
    <property type="evidence" value="ECO:0007669"/>
    <property type="project" value="UniProtKB-KW"/>
</dbReference>
<dbReference type="Pfam" id="PF07686">
    <property type="entry name" value="V-set"/>
    <property type="match status" value="1"/>
</dbReference>
<dbReference type="PROSITE" id="PS50835">
    <property type="entry name" value="IG_LIKE"/>
    <property type="match status" value="1"/>
</dbReference>
<name>A0A3B4FU97_9CICH</name>
<dbReference type="PANTHER" id="PTHR23268:SF102">
    <property type="entry name" value="IMMUNOGLOBULIN V-SET DOMAIN-CONTAINING PROTEIN"/>
    <property type="match status" value="1"/>
</dbReference>
<dbReference type="Gene3D" id="2.60.40.10">
    <property type="entry name" value="Immunoglobulins"/>
    <property type="match status" value="1"/>
</dbReference>
<dbReference type="InterPro" id="IPR036179">
    <property type="entry name" value="Ig-like_dom_sf"/>
</dbReference>